<dbReference type="Gene3D" id="1.20.58.310">
    <property type="entry name" value="Polyphosphate kinase N-terminal domain"/>
    <property type="match status" value="1"/>
</dbReference>
<comment type="similarity">
    <text evidence="6 7">Belongs to the polyphosphate kinase 1 (PPK1) family.</text>
</comment>
<evidence type="ECO:0000256" key="2">
    <source>
        <dbReference type="ARBA" id="ARBA00022679"/>
    </source>
</evidence>
<evidence type="ECO:0000256" key="1">
    <source>
        <dbReference type="ARBA" id="ARBA00022553"/>
    </source>
</evidence>
<feature type="domain" description="Polyphosphate kinase C-terminal" evidence="10">
    <location>
        <begin position="502"/>
        <end position="671"/>
    </location>
</feature>
<comment type="PTM">
    <text evidence="6 7">An intermediate of this reaction is the autophosphorylated ppk in which a phosphate is covalently linked to a histidine residue through a N-P bond.</text>
</comment>
<dbReference type="RefSeq" id="WP_343797678.1">
    <property type="nucleotide sequence ID" value="NZ_BAAAGF010000002.1"/>
</dbReference>
<dbReference type="Proteomes" id="UP001500736">
    <property type="component" value="Unassembled WGS sequence"/>
</dbReference>
<dbReference type="Pfam" id="PF13089">
    <property type="entry name" value="PP_kinase_N"/>
    <property type="match status" value="1"/>
</dbReference>
<feature type="binding site" evidence="6">
    <location>
        <position position="373"/>
    </location>
    <ligand>
        <name>Mg(2+)</name>
        <dbReference type="ChEBI" id="CHEBI:18420"/>
    </ligand>
</feature>
<evidence type="ECO:0000256" key="4">
    <source>
        <dbReference type="ARBA" id="ARBA00022777"/>
    </source>
</evidence>
<feature type="domain" description="Polyphosphate kinase N-terminal" evidence="9">
    <location>
        <begin position="8"/>
        <end position="113"/>
    </location>
</feature>
<gene>
    <name evidence="12" type="primary">ppk1</name>
    <name evidence="6" type="synonym">ppk</name>
    <name evidence="12" type="ORF">GCM10009431_18390</name>
</gene>
<dbReference type="PANTHER" id="PTHR30218">
    <property type="entry name" value="POLYPHOSPHATE KINASE"/>
    <property type="match status" value="1"/>
</dbReference>
<dbReference type="InterPro" id="IPR024953">
    <property type="entry name" value="PP_kinase_middle"/>
</dbReference>
<protein>
    <recommendedName>
        <fullName evidence="6 7">Polyphosphate kinase</fullName>
        <ecNumber evidence="6 7">2.7.4.1</ecNumber>
    </recommendedName>
    <alternativeName>
        <fullName evidence="6">ATP-polyphosphate phosphotransferase</fullName>
    </alternativeName>
    <alternativeName>
        <fullName evidence="6">Polyphosphoric acid kinase</fullName>
    </alternativeName>
</protein>
<evidence type="ECO:0000259" key="10">
    <source>
        <dbReference type="Pfam" id="PF13090"/>
    </source>
</evidence>
<dbReference type="Pfam" id="PF13090">
    <property type="entry name" value="PP_kinase_C"/>
    <property type="match status" value="1"/>
</dbReference>
<feature type="binding site" evidence="6">
    <location>
        <position position="562"/>
    </location>
    <ligand>
        <name>ATP</name>
        <dbReference type="ChEBI" id="CHEBI:30616"/>
    </ligand>
</feature>
<dbReference type="CDD" id="cd09167">
    <property type="entry name" value="PLDc_EcPPK1_C2_like"/>
    <property type="match status" value="1"/>
</dbReference>
<dbReference type="InterPro" id="IPR025200">
    <property type="entry name" value="PPK_C_dom2"/>
</dbReference>
<dbReference type="SUPFAM" id="SSF143724">
    <property type="entry name" value="PHP14-like"/>
    <property type="match status" value="1"/>
</dbReference>
<reference evidence="13" key="1">
    <citation type="journal article" date="2019" name="Int. J. Syst. Evol. Microbiol.">
        <title>The Global Catalogue of Microorganisms (GCM) 10K type strain sequencing project: providing services to taxonomists for standard genome sequencing and annotation.</title>
        <authorList>
            <consortium name="The Broad Institute Genomics Platform"/>
            <consortium name="The Broad Institute Genome Sequencing Center for Infectious Disease"/>
            <person name="Wu L."/>
            <person name="Ma J."/>
        </authorList>
    </citation>
    <scope>NUCLEOTIDE SEQUENCE [LARGE SCALE GENOMIC DNA]</scope>
    <source>
        <strain evidence="13">JCM 15976</strain>
    </source>
</reference>
<evidence type="ECO:0000259" key="8">
    <source>
        <dbReference type="Pfam" id="PF02503"/>
    </source>
</evidence>
<dbReference type="EMBL" id="BAAAGF010000002">
    <property type="protein sequence ID" value="GAA0744346.1"/>
    <property type="molecule type" value="Genomic_DNA"/>
</dbReference>
<keyword evidence="6" id="KW-0460">Magnesium</keyword>
<keyword evidence="6" id="KW-0479">Metal-binding</keyword>
<feature type="binding site" evidence="6">
    <location>
        <position position="403"/>
    </location>
    <ligand>
        <name>Mg(2+)</name>
        <dbReference type="ChEBI" id="CHEBI:18420"/>
    </ligand>
</feature>
<dbReference type="PANTHER" id="PTHR30218:SF0">
    <property type="entry name" value="POLYPHOSPHATE KINASE"/>
    <property type="match status" value="1"/>
</dbReference>
<dbReference type="SUPFAM" id="SSF56024">
    <property type="entry name" value="Phospholipase D/nuclease"/>
    <property type="match status" value="2"/>
</dbReference>
<evidence type="ECO:0000256" key="5">
    <source>
        <dbReference type="ARBA" id="ARBA00022840"/>
    </source>
</evidence>
<dbReference type="NCBIfam" id="NF003917">
    <property type="entry name" value="PRK05443.1-1"/>
    <property type="match status" value="1"/>
</dbReference>
<comment type="catalytic activity">
    <reaction evidence="6 7">
        <text>[phosphate](n) + ATP = [phosphate](n+1) + ADP</text>
        <dbReference type="Rhea" id="RHEA:19573"/>
        <dbReference type="Rhea" id="RHEA-COMP:9859"/>
        <dbReference type="Rhea" id="RHEA-COMP:14280"/>
        <dbReference type="ChEBI" id="CHEBI:16838"/>
        <dbReference type="ChEBI" id="CHEBI:30616"/>
        <dbReference type="ChEBI" id="CHEBI:456216"/>
        <dbReference type="EC" id="2.7.4.1"/>
    </reaction>
</comment>
<feature type="active site" description="Phosphohistidine intermediate" evidence="6">
    <location>
        <position position="433"/>
    </location>
</feature>
<dbReference type="Gene3D" id="3.30.1840.10">
    <property type="entry name" value="Polyphosphate kinase middle domain"/>
    <property type="match status" value="1"/>
</dbReference>
<dbReference type="NCBIfam" id="TIGR03705">
    <property type="entry name" value="poly_P_kin"/>
    <property type="match status" value="1"/>
</dbReference>
<dbReference type="CDD" id="cd09164">
    <property type="entry name" value="PLDc_EcPPK1_C1_like"/>
    <property type="match status" value="1"/>
</dbReference>
<feature type="domain" description="Polyphosphate kinase C-terminal" evidence="11">
    <location>
        <begin position="329"/>
        <end position="492"/>
    </location>
</feature>
<dbReference type="InterPro" id="IPR003414">
    <property type="entry name" value="PP_kinase"/>
</dbReference>
<dbReference type="PIRSF" id="PIRSF015589">
    <property type="entry name" value="PP_kinase"/>
    <property type="match status" value="1"/>
</dbReference>
<dbReference type="InterPro" id="IPR025198">
    <property type="entry name" value="PPK_N_dom"/>
</dbReference>
<comment type="cofactor">
    <cofactor evidence="6">
        <name>Mg(2+)</name>
        <dbReference type="ChEBI" id="CHEBI:18420"/>
    </cofactor>
</comment>
<evidence type="ECO:0000256" key="7">
    <source>
        <dbReference type="RuleBase" id="RU003800"/>
    </source>
</evidence>
<evidence type="ECO:0000256" key="6">
    <source>
        <dbReference type="HAMAP-Rule" id="MF_00347"/>
    </source>
</evidence>
<organism evidence="12 13">
    <name type="scientific">Gaetbulibacter jejuensis</name>
    <dbReference type="NCBI Taxonomy" id="584607"/>
    <lineage>
        <taxon>Bacteria</taxon>
        <taxon>Pseudomonadati</taxon>
        <taxon>Bacteroidota</taxon>
        <taxon>Flavobacteriia</taxon>
        <taxon>Flavobacteriales</taxon>
        <taxon>Flavobacteriaceae</taxon>
        <taxon>Gaetbulibacter</taxon>
    </lineage>
</organism>
<feature type="binding site" evidence="6">
    <location>
        <position position="46"/>
    </location>
    <ligand>
        <name>ATP</name>
        <dbReference type="ChEBI" id="CHEBI:30616"/>
    </ligand>
</feature>
<comment type="function">
    <text evidence="6 7">Catalyzes the reversible transfer of the terminal phosphate of ATP to form a long-chain polyphosphate (polyP).</text>
</comment>
<dbReference type="InterPro" id="IPR036830">
    <property type="entry name" value="PP_kinase_middle_dom_sf"/>
</dbReference>
<keyword evidence="2 6" id="KW-0808">Transferase</keyword>
<dbReference type="HAMAP" id="MF_00347">
    <property type="entry name" value="Polyphosphate_kinase"/>
    <property type="match status" value="1"/>
</dbReference>
<dbReference type="GO" id="GO:0016301">
    <property type="term" value="F:kinase activity"/>
    <property type="evidence" value="ECO:0007669"/>
    <property type="project" value="UniProtKB-KW"/>
</dbReference>
<keyword evidence="4 6" id="KW-0418">Kinase</keyword>
<evidence type="ECO:0000259" key="9">
    <source>
        <dbReference type="Pfam" id="PF13089"/>
    </source>
</evidence>
<feature type="domain" description="Polyphosphate kinase middle" evidence="8">
    <location>
        <begin position="123"/>
        <end position="303"/>
    </location>
</feature>
<feature type="binding site" evidence="6">
    <location>
        <position position="466"/>
    </location>
    <ligand>
        <name>ATP</name>
        <dbReference type="ChEBI" id="CHEBI:30616"/>
    </ligand>
</feature>
<evidence type="ECO:0000256" key="3">
    <source>
        <dbReference type="ARBA" id="ARBA00022741"/>
    </source>
</evidence>
<comment type="caution">
    <text evidence="12">The sequence shown here is derived from an EMBL/GenBank/DDBJ whole genome shotgun (WGS) entry which is preliminary data.</text>
</comment>
<keyword evidence="3 6" id="KW-0547">Nucleotide-binding</keyword>
<dbReference type="Pfam" id="PF02503">
    <property type="entry name" value="PP_kinase"/>
    <property type="match status" value="1"/>
</dbReference>
<evidence type="ECO:0000313" key="12">
    <source>
        <dbReference type="EMBL" id="GAA0744346.1"/>
    </source>
</evidence>
<keyword evidence="13" id="KW-1185">Reference proteome</keyword>
<dbReference type="InterPro" id="IPR036832">
    <property type="entry name" value="PPK_N_dom_sf"/>
</dbReference>
<sequence>MTKDKNSYINRELSWLQFNARVLQEAADKSVPLIERLRFLGIFSNNLDEFFKVRYATVKRIDEAGKAGKSELGGIKASELLEKITQVVIKQQSESLGILNDIQKNLEDEGIYIINESQIDDSQHDFIKNYFIQNVSPALVTIILNDLVDLPILKDSAAYLAVRMNLENNEKQFALIEIPRSMDRFVVLPKKDNKDFIIILDDLLRYCLNDIFNIFDYKSITAHMIKITRDGELDFDSDLSKSFIEKISDSVKHRQVGEPVRFVYDKTIDKETLGYLMAKMGIDSNDSVIPGGRYHNRRDYMGFPSLGRTDLLYDKIKALPVKGLSLEESIFNTIAKKDYLLYTPYHTFSYVVKFLREAALDPKVKTIKITIYRLAQISHVASSLINAAKNGKKVTVSIELQARFDEQANIDYAEQMQDEGVNLLFGVSGLKVHSKMCVIEREEGTKLKRYGFISTGNFNESTAKIYTDFTLFTCNQKILKDLNKVFNFFEINYRIYRYKHIITSPHYTKAKLFKLIDKEIENVKQGKPAYIKLKLNSISSYAMVDKLYEASRAGVKIQMIVRGLCCLIPGVEGMSENIEVISIIDKFLEHTRLYIFCNDNDEKVYISSADWMTRNIENRVEVTCPIYDEDIKQELLDIFDICWSDNVKSRILNKNQNNRYKRNNLPKVRTQFATYDYYLKKLES</sequence>
<dbReference type="Gene3D" id="3.30.870.10">
    <property type="entry name" value="Endonuclease Chain A"/>
    <property type="match status" value="2"/>
</dbReference>
<accession>A0ABP3UX64</accession>
<dbReference type="SUPFAM" id="SSF140356">
    <property type="entry name" value="PPK N-terminal domain-like"/>
    <property type="match status" value="1"/>
</dbReference>
<feature type="binding site" evidence="6">
    <location>
        <position position="590"/>
    </location>
    <ligand>
        <name>ATP</name>
        <dbReference type="ChEBI" id="CHEBI:30616"/>
    </ligand>
</feature>
<dbReference type="InterPro" id="IPR041108">
    <property type="entry name" value="PP_kinase_C_1"/>
</dbReference>
<evidence type="ECO:0000313" key="13">
    <source>
        <dbReference type="Proteomes" id="UP001500736"/>
    </source>
</evidence>
<keyword evidence="5 6" id="KW-0067">ATP-binding</keyword>
<keyword evidence="1 6" id="KW-0597">Phosphoprotein</keyword>
<proteinExistence type="inferred from homology"/>
<dbReference type="EC" id="2.7.4.1" evidence="6 7"/>
<evidence type="ECO:0000259" key="11">
    <source>
        <dbReference type="Pfam" id="PF17941"/>
    </source>
</evidence>
<dbReference type="Pfam" id="PF17941">
    <property type="entry name" value="PP_kinase_C_1"/>
    <property type="match status" value="1"/>
</dbReference>
<name>A0ABP3UX64_9FLAO</name>